<sequence length="240" mass="26722">MVIVHLQWLSGSLTQPHVNLMVESAINDTRILGDTSAELGKQGPCDMRPRTSFAHLRDDLQPSSPKGALEIAKKVGVSLIVNVLASSYPNFVLDEISLLTDGRLTKAICMLCKVTLSARSTAGTTHLLCHVRLKVSHARPSLHFDQNVPEEILAKMVIMHGYPFGMMDHSLFQEFVASIQPQFKIGDQKALHNNCIFLYMRTRKSIMNEISSISQVALSTDIWELNDMKNYVVMTATSQI</sequence>
<comment type="caution">
    <text evidence="1">The sequence shown here is derived from an EMBL/GenBank/DDBJ whole genome shotgun (WGS) entry which is preliminary data.</text>
</comment>
<evidence type="ECO:0000313" key="2">
    <source>
        <dbReference type="Proteomes" id="UP001060170"/>
    </source>
</evidence>
<dbReference type="Proteomes" id="UP001060170">
    <property type="component" value="Chromosome 6"/>
</dbReference>
<protein>
    <submittedName>
        <fullName evidence="1">Uncharacterized protein</fullName>
    </submittedName>
</protein>
<reference evidence="2" key="2">
    <citation type="journal article" date="2018" name="Mol. Plant Microbe Interact.">
        <title>Genome sequence resources for the wheat stripe rust pathogen (Puccinia striiformis f. sp. tritici) and the barley stripe rust pathogen (Puccinia striiformis f. sp. hordei).</title>
        <authorList>
            <person name="Xia C."/>
            <person name="Wang M."/>
            <person name="Yin C."/>
            <person name="Cornejo O.E."/>
            <person name="Hulbert S.H."/>
            <person name="Chen X."/>
        </authorList>
    </citation>
    <scope>NUCLEOTIDE SEQUENCE [LARGE SCALE GENOMIC DNA]</scope>
    <source>
        <strain evidence="2">93-210</strain>
    </source>
</reference>
<evidence type="ECO:0000313" key="1">
    <source>
        <dbReference type="EMBL" id="KAI7953393.1"/>
    </source>
</evidence>
<keyword evidence="2" id="KW-1185">Reference proteome</keyword>
<reference evidence="2" key="1">
    <citation type="journal article" date="2018" name="BMC Genomics">
        <title>Genomic insights into host adaptation between the wheat stripe rust pathogen (Puccinia striiformis f. sp. tritici) and the barley stripe rust pathogen (Puccinia striiformis f. sp. hordei).</title>
        <authorList>
            <person name="Xia C."/>
            <person name="Wang M."/>
            <person name="Yin C."/>
            <person name="Cornejo O.E."/>
            <person name="Hulbert S.H."/>
            <person name="Chen X."/>
        </authorList>
    </citation>
    <scope>NUCLEOTIDE SEQUENCE [LARGE SCALE GENOMIC DNA]</scope>
    <source>
        <strain evidence="2">93-210</strain>
    </source>
</reference>
<organism evidence="1 2">
    <name type="scientific">Puccinia striiformis f. sp. tritici</name>
    <dbReference type="NCBI Taxonomy" id="168172"/>
    <lineage>
        <taxon>Eukaryota</taxon>
        <taxon>Fungi</taxon>
        <taxon>Dikarya</taxon>
        <taxon>Basidiomycota</taxon>
        <taxon>Pucciniomycotina</taxon>
        <taxon>Pucciniomycetes</taxon>
        <taxon>Pucciniales</taxon>
        <taxon>Pucciniaceae</taxon>
        <taxon>Puccinia</taxon>
    </lineage>
</organism>
<reference evidence="1 2" key="3">
    <citation type="journal article" date="2022" name="Microbiol. Spectr.">
        <title>Folding features and dynamics of 3D genome architecture in plant fungal pathogens.</title>
        <authorList>
            <person name="Xia C."/>
        </authorList>
    </citation>
    <scope>NUCLEOTIDE SEQUENCE [LARGE SCALE GENOMIC DNA]</scope>
    <source>
        <strain evidence="1 2">93-210</strain>
    </source>
</reference>
<dbReference type="EMBL" id="CM045870">
    <property type="protein sequence ID" value="KAI7953393.1"/>
    <property type="molecule type" value="Genomic_DNA"/>
</dbReference>
<name>A0ACC0EFZ8_9BASI</name>
<gene>
    <name evidence="1" type="ORF">MJO28_005940</name>
</gene>
<proteinExistence type="predicted"/>
<accession>A0ACC0EFZ8</accession>